<dbReference type="EMBL" id="JAAMOB010000003">
    <property type="protein sequence ID" value="KAF4115248.1"/>
    <property type="molecule type" value="Genomic_DNA"/>
</dbReference>
<accession>A0A7J6D7I2</accession>
<evidence type="ECO:0000256" key="1">
    <source>
        <dbReference type="SAM" id="MobiDB-lite"/>
    </source>
</evidence>
<keyword evidence="3" id="KW-1185">Reference proteome</keyword>
<comment type="caution">
    <text evidence="2">The sequence shown here is derived from an EMBL/GenBank/DDBJ whole genome shotgun (WGS) entry which is preliminary data.</text>
</comment>
<name>A0A7J6D7I2_9TELE</name>
<dbReference type="AlphaFoldDB" id="A0A7J6D7I2"/>
<proteinExistence type="predicted"/>
<feature type="region of interest" description="Disordered" evidence="1">
    <location>
        <begin position="1"/>
        <end position="37"/>
    </location>
</feature>
<evidence type="ECO:0000313" key="2">
    <source>
        <dbReference type="EMBL" id="KAF4115248.1"/>
    </source>
</evidence>
<organism evidence="2 3">
    <name type="scientific">Onychostoma macrolepis</name>
    <dbReference type="NCBI Taxonomy" id="369639"/>
    <lineage>
        <taxon>Eukaryota</taxon>
        <taxon>Metazoa</taxon>
        <taxon>Chordata</taxon>
        <taxon>Craniata</taxon>
        <taxon>Vertebrata</taxon>
        <taxon>Euteleostomi</taxon>
        <taxon>Actinopterygii</taxon>
        <taxon>Neopterygii</taxon>
        <taxon>Teleostei</taxon>
        <taxon>Ostariophysi</taxon>
        <taxon>Cypriniformes</taxon>
        <taxon>Cyprinidae</taxon>
        <taxon>Acrossocheilinae</taxon>
        <taxon>Onychostoma</taxon>
    </lineage>
</organism>
<evidence type="ECO:0000313" key="3">
    <source>
        <dbReference type="Proteomes" id="UP000579812"/>
    </source>
</evidence>
<sequence length="279" mass="31313">MSSEASCPLEENDWEDNLEEVMDLGENKDDTSDQEDSKACSSLATDLASWASQFQVKSNAIDHLLKTLQKHGHTHLPSSARTLLKTPRQVTTMQKCGMEYLHYPLRQQLLDNLEKYPVEEILNNDTINLSFSIDGLPLFKSSAKVVWQLCAVHLMPIIIFPTTLTCGNKKPTDLTFLDDIHHLSLIGGASPGDCVRRVMRAVATNIVWSHFSLKGKREKLPLIDTSVCKVIKHAVMKCKSELGEKDVECYIAETLKHVPAQLKKHVQDRLPVGLPVEME</sequence>
<feature type="compositionally biased region" description="Basic and acidic residues" evidence="1">
    <location>
        <begin position="25"/>
        <end position="37"/>
    </location>
</feature>
<reference evidence="2 3" key="1">
    <citation type="submission" date="2020-04" db="EMBL/GenBank/DDBJ databases">
        <title>Chromosome-level genome assembly of a cyprinid fish Onychostoma macrolepis by integration of Nanopore Sequencing, Bionano and Hi-C technology.</title>
        <authorList>
            <person name="Wang D."/>
        </authorList>
    </citation>
    <scope>NUCLEOTIDE SEQUENCE [LARGE SCALE GENOMIC DNA]</scope>
    <source>
        <strain evidence="2">SWU-2019</strain>
        <tissue evidence="2">Muscle</tissue>
    </source>
</reference>
<feature type="compositionally biased region" description="Acidic residues" evidence="1">
    <location>
        <begin position="10"/>
        <end position="23"/>
    </location>
</feature>
<protein>
    <submittedName>
        <fullName evidence="2">Uncharacterized protein</fullName>
    </submittedName>
</protein>
<gene>
    <name evidence="2" type="ORF">G5714_002737</name>
</gene>
<dbReference type="Proteomes" id="UP000579812">
    <property type="component" value="Unassembled WGS sequence"/>
</dbReference>